<comment type="caution">
    <text evidence="2">The sequence shown here is derived from an EMBL/GenBank/DDBJ whole genome shotgun (WGS) entry which is preliminary data.</text>
</comment>
<gene>
    <name evidence="2" type="ORF">SHERM_26676</name>
</gene>
<organism evidence="2 3">
    <name type="scientific">Striga hermonthica</name>
    <name type="common">Purple witchweed</name>
    <name type="synonym">Buchnera hermonthica</name>
    <dbReference type="NCBI Taxonomy" id="68872"/>
    <lineage>
        <taxon>Eukaryota</taxon>
        <taxon>Viridiplantae</taxon>
        <taxon>Streptophyta</taxon>
        <taxon>Embryophyta</taxon>
        <taxon>Tracheophyta</taxon>
        <taxon>Spermatophyta</taxon>
        <taxon>Magnoliopsida</taxon>
        <taxon>eudicotyledons</taxon>
        <taxon>Gunneridae</taxon>
        <taxon>Pentapetalae</taxon>
        <taxon>asterids</taxon>
        <taxon>lamiids</taxon>
        <taxon>Lamiales</taxon>
        <taxon>Orobanchaceae</taxon>
        <taxon>Buchnereae</taxon>
        <taxon>Striga</taxon>
    </lineage>
</organism>
<feature type="region of interest" description="Disordered" evidence="1">
    <location>
        <begin position="1"/>
        <end position="24"/>
    </location>
</feature>
<feature type="non-terminal residue" evidence="2">
    <location>
        <position position="93"/>
    </location>
</feature>
<accession>A0A9N7RIL1</accession>
<keyword evidence="3" id="KW-1185">Reference proteome</keyword>
<evidence type="ECO:0000313" key="2">
    <source>
        <dbReference type="EMBL" id="CAA0831298.1"/>
    </source>
</evidence>
<evidence type="ECO:0000313" key="3">
    <source>
        <dbReference type="Proteomes" id="UP001153555"/>
    </source>
</evidence>
<dbReference type="AlphaFoldDB" id="A0A9N7RIL1"/>
<name>A0A9N7RIL1_STRHE</name>
<proteinExistence type="predicted"/>
<evidence type="ECO:0000256" key="1">
    <source>
        <dbReference type="SAM" id="MobiDB-lite"/>
    </source>
</evidence>
<dbReference type="Proteomes" id="UP001153555">
    <property type="component" value="Unassembled WGS sequence"/>
</dbReference>
<feature type="non-terminal residue" evidence="2">
    <location>
        <position position="1"/>
    </location>
</feature>
<reference evidence="2" key="1">
    <citation type="submission" date="2019-12" db="EMBL/GenBank/DDBJ databases">
        <authorList>
            <person name="Scholes J."/>
        </authorList>
    </citation>
    <scope>NUCLEOTIDE SEQUENCE</scope>
</reference>
<sequence length="93" mass="9715">RYSLSRAASRARAPHVSPVTPSPSRIGPCAPVAHASPSSRPCWMLTPSRACSSVVSTPTPVRIGSPALSPYLRAIVRLPSLSLSCRASSPPAR</sequence>
<protein>
    <submittedName>
        <fullName evidence="2">Uncharacterized protein</fullName>
    </submittedName>
</protein>
<dbReference type="EMBL" id="CACSLK010027831">
    <property type="protein sequence ID" value="CAA0831298.1"/>
    <property type="molecule type" value="Genomic_DNA"/>
</dbReference>
<feature type="compositionally biased region" description="Low complexity" evidence="1">
    <location>
        <begin position="1"/>
        <end position="11"/>
    </location>
</feature>